<dbReference type="OrthoDB" id="1952125at2"/>
<feature type="region of interest" description="Disordered" evidence="1">
    <location>
        <begin position="111"/>
        <end position="132"/>
    </location>
</feature>
<comment type="caution">
    <text evidence="2">The sequence shown here is derived from an EMBL/GenBank/DDBJ whole genome shotgun (WGS) entry which is preliminary data.</text>
</comment>
<feature type="compositionally biased region" description="Polar residues" evidence="1">
    <location>
        <begin position="120"/>
        <end position="132"/>
    </location>
</feature>
<protein>
    <submittedName>
        <fullName evidence="2">Uncharacterized protein</fullName>
    </submittedName>
</protein>
<dbReference type="RefSeq" id="WP_154482571.1">
    <property type="nucleotide sequence ID" value="NZ_JAHLOA010000018.1"/>
</dbReference>
<name>A0A844FF07_9FIRM</name>
<accession>A0A844FF07</accession>
<evidence type="ECO:0000313" key="3">
    <source>
        <dbReference type="Proteomes" id="UP000462760"/>
    </source>
</evidence>
<gene>
    <name evidence="2" type="ORF">FYJ27_02355</name>
</gene>
<evidence type="ECO:0000256" key="1">
    <source>
        <dbReference type="SAM" id="MobiDB-lite"/>
    </source>
</evidence>
<evidence type="ECO:0000313" key="2">
    <source>
        <dbReference type="EMBL" id="MSS42579.1"/>
    </source>
</evidence>
<organism evidence="2 3">
    <name type="scientific">Anaerosalibacter bizertensis</name>
    <dbReference type="NCBI Taxonomy" id="932217"/>
    <lineage>
        <taxon>Bacteria</taxon>
        <taxon>Bacillati</taxon>
        <taxon>Bacillota</taxon>
        <taxon>Tissierellia</taxon>
        <taxon>Tissierellales</taxon>
        <taxon>Sporanaerobacteraceae</taxon>
        <taxon>Anaerosalibacter</taxon>
    </lineage>
</organism>
<reference evidence="2 3" key="1">
    <citation type="submission" date="2019-08" db="EMBL/GenBank/DDBJ databases">
        <title>In-depth cultivation of the pig gut microbiome towards novel bacterial diversity and tailored functional studies.</title>
        <authorList>
            <person name="Wylensek D."/>
            <person name="Hitch T.C.A."/>
            <person name="Clavel T."/>
        </authorList>
    </citation>
    <scope>NUCLEOTIDE SEQUENCE [LARGE SCALE GENOMIC DNA]</scope>
    <source>
        <strain evidence="2 3">Med78-601-WT-4W-RMD-3</strain>
    </source>
</reference>
<dbReference type="EMBL" id="VULR01000002">
    <property type="protein sequence ID" value="MSS42579.1"/>
    <property type="molecule type" value="Genomic_DNA"/>
</dbReference>
<dbReference type="Proteomes" id="UP000462760">
    <property type="component" value="Unassembled WGS sequence"/>
</dbReference>
<dbReference type="AlphaFoldDB" id="A0A844FF07"/>
<proteinExistence type="predicted"/>
<sequence length="175" mass="19576">MNINEKFIINLQGKNFITYEGLLDLAHKKGLQSINVELIQIPNSENNMTAICKANAVTNNGTFSDIGDASPKSVNSTIVPHLIRMASTRAKARALRDLTNIGMTSVEEISFDETQEESKNISTTNFYEDPPTQRQMETIKRLSNELNLAISYDNLTKKTAGTLISKMLEEKSRKH</sequence>